<accession>A0A7W6EWV4</accession>
<dbReference type="EMBL" id="JACICY010000005">
    <property type="protein sequence ID" value="MBB3861229.1"/>
    <property type="molecule type" value="Genomic_DNA"/>
</dbReference>
<dbReference type="AlphaFoldDB" id="A0A7W6EWV4"/>
<dbReference type="RefSeq" id="WP_183613767.1">
    <property type="nucleotide sequence ID" value="NZ_JACICY010000005.1"/>
</dbReference>
<dbReference type="Proteomes" id="UP000562395">
    <property type="component" value="Unassembled WGS sequence"/>
</dbReference>
<comment type="caution">
    <text evidence="1">The sequence shown here is derived from an EMBL/GenBank/DDBJ whole genome shotgun (WGS) entry which is preliminary data.</text>
</comment>
<protein>
    <submittedName>
        <fullName evidence="1">Uncharacterized protein</fullName>
    </submittedName>
</protein>
<keyword evidence="2" id="KW-1185">Reference proteome</keyword>
<proteinExistence type="predicted"/>
<name>A0A7W6EWV4_9SPHN</name>
<organism evidence="1 2">
    <name type="scientific">Novosphingobium hassiacum</name>
    <dbReference type="NCBI Taxonomy" id="173676"/>
    <lineage>
        <taxon>Bacteria</taxon>
        <taxon>Pseudomonadati</taxon>
        <taxon>Pseudomonadota</taxon>
        <taxon>Alphaproteobacteria</taxon>
        <taxon>Sphingomonadales</taxon>
        <taxon>Sphingomonadaceae</taxon>
        <taxon>Novosphingobium</taxon>
    </lineage>
</organism>
<sequence>MKKFVVVGALALAAIVVLAWTMGGAQPMRWIEQPVSAGTATGGVTPQ</sequence>
<evidence type="ECO:0000313" key="1">
    <source>
        <dbReference type="EMBL" id="MBB3861229.1"/>
    </source>
</evidence>
<evidence type="ECO:0000313" key="2">
    <source>
        <dbReference type="Proteomes" id="UP000562395"/>
    </source>
</evidence>
<gene>
    <name evidence="1" type="ORF">GGQ88_002501</name>
</gene>
<reference evidence="1 2" key="1">
    <citation type="submission" date="2020-08" db="EMBL/GenBank/DDBJ databases">
        <title>Genomic Encyclopedia of Type Strains, Phase IV (KMG-IV): sequencing the most valuable type-strain genomes for metagenomic binning, comparative biology and taxonomic classification.</title>
        <authorList>
            <person name="Goeker M."/>
        </authorList>
    </citation>
    <scope>NUCLEOTIDE SEQUENCE [LARGE SCALE GENOMIC DNA]</scope>
    <source>
        <strain evidence="1 2">DSM 14552</strain>
    </source>
</reference>